<gene>
    <name evidence="1" type="ORF">LV89_04456</name>
</gene>
<keyword evidence="2" id="KW-1185">Reference proteome</keyword>
<dbReference type="EMBL" id="QGGO01000037">
    <property type="protein sequence ID" value="PWK17170.1"/>
    <property type="molecule type" value="Genomic_DNA"/>
</dbReference>
<dbReference type="Proteomes" id="UP000245489">
    <property type="component" value="Unassembled WGS sequence"/>
</dbReference>
<proteinExistence type="predicted"/>
<reference evidence="1 2" key="1">
    <citation type="submission" date="2018-05" db="EMBL/GenBank/DDBJ databases">
        <title>Genomic Encyclopedia of Archaeal and Bacterial Type Strains, Phase II (KMG-II): from individual species to whole genera.</title>
        <authorList>
            <person name="Goeker M."/>
        </authorList>
    </citation>
    <scope>NUCLEOTIDE SEQUENCE [LARGE SCALE GENOMIC DNA]</scope>
    <source>
        <strain evidence="1 2">DSM 22214</strain>
    </source>
</reference>
<accession>A0A316E2Q9</accession>
<name>A0A316E2Q9_9BACT</name>
<comment type="caution">
    <text evidence="1">The sequence shown here is derived from an EMBL/GenBank/DDBJ whole genome shotgun (WGS) entry which is preliminary data.</text>
</comment>
<evidence type="ECO:0000313" key="2">
    <source>
        <dbReference type="Proteomes" id="UP000245489"/>
    </source>
</evidence>
<dbReference type="AlphaFoldDB" id="A0A316E2Q9"/>
<protein>
    <submittedName>
        <fullName evidence="1">Uncharacterized protein</fullName>
    </submittedName>
</protein>
<dbReference type="RefSeq" id="WP_109745111.1">
    <property type="nucleotide sequence ID" value="NZ_QGGO01000037.1"/>
</dbReference>
<evidence type="ECO:0000313" key="1">
    <source>
        <dbReference type="EMBL" id="PWK17170.1"/>
    </source>
</evidence>
<sequence>MNITFNNVKEYSEFIFEYLTNNYGDLKIEIEDDFCWFIQKEEFLDISKEPVNCTLASIYDSIEHLNNFRNKSDSNVPTAYSLKMLSLLLRYLSEKASI</sequence>
<organism evidence="1 2">
    <name type="scientific">Arcicella aurantiaca</name>
    <dbReference type="NCBI Taxonomy" id="591202"/>
    <lineage>
        <taxon>Bacteria</taxon>
        <taxon>Pseudomonadati</taxon>
        <taxon>Bacteroidota</taxon>
        <taxon>Cytophagia</taxon>
        <taxon>Cytophagales</taxon>
        <taxon>Flectobacillaceae</taxon>
        <taxon>Arcicella</taxon>
    </lineage>
</organism>